<protein>
    <submittedName>
        <fullName evidence="3">Uncharacterized protein</fullName>
    </submittedName>
</protein>
<proteinExistence type="predicted"/>
<keyword evidence="4" id="KW-1185">Reference proteome</keyword>
<dbReference type="PROSITE" id="PS50088">
    <property type="entry name" value="ANK_REPEAT"/>
    <property type="match status" value="1"/>
</dbReference>
<feature type="non-terminal residue" evidence="3">
    <location>
        <position position="113"/>
    </location>
</feature>
<evidence type="ECO:0000313" key="4">
    <source>
        <dbReference type="Proteomes" id="UP000728032"/>
    </source>
</evidence>
<reference evidence="3" key="1">
    <citation type="submission" date="2020-11" db="EMBL/GenBank/DDBJ databases">
        <authorList>
            <person name="Tran Van P."/>
        </authorList>
    </citation>
    <scope>NUCLEOTIDE SEQUENCE</scope>
</reference>
<dbReference type="EMBL" id="OC944210">
    <property type="protein sequence ID" value="CAD7662793.1"/>
    <property type="molecule type" value="Genomic_DNA"/>
</dbReference>
<dbReference type="AlphaFoldDB" id="A0A7R9MM61"/>
<dbReference type="Proteomes" id="UP000728032">
    <property type="component" value="Unassembled WGS sequence"/>
</dbReference>
<dbReference type="EMBL" id="CAJPVJ010029385">
    <property type="protein sequence ID" value="CAG2179930.1"/>
    <property type="molecule type" value="Genomic_DNA"/>
</dbReference>
<keyword evidence="1" id="KW-0040">ANK repeat</keyword>
<dbReference type="OrthoDB" id="6432972at2759"/>
<name>A0A7R9MM61_9ACAR</name>
<feature type="region of interest" description="Disordered" evidence="2">
    <location>
        <begin position="66"/>
        <end position="113"/>
    </location>
</feature>
<feature type="compositionally biased region" description="Basic residues" evidence="2">
    <location>
        <begin position="73"/>
        <end position="83"/>
    </location>
</feature>
<feature type="repeat" description="ANK" evidence="1">
    <location>
        <begin position="1"/>
        <end position="34"/>
    </location>
</feature>
<evidence type="ECO:0000256" key="1">
    <source>
        <dbReference type="PROSITE-ProRule" id="PRU00023"/>
    </source>
</evidence>
<feature type="compositionally biased region" description="Polar residues" evidence="2">
    <location>
        <begin position="102"/>
        <end position="113"/>
    </location>
</feature>
<feature type="non-terminal residue" evidence="3">
    <location>
        <position position="1"/>
    </location>
</feature>
<dbReference type="InterPro" id="IPR002110">
    <property type="entry name" value="Ankyrin_rpt"/>
</dbReference>
<evidence type="ECO:0000313" key="3">
    <source>
        <dbReference type="EMBL" id="CAD7662793.1"/>
    </source>
</evidence>
<gene>
    <name evidence="3" type="ORF">ONB1V03_LOCUS19353</name>
</gene>
<sequence>DGRTALHYASCIDDDRNFYNMLVKAGASPLLPDFKGKNADFYQRFPDQINLQQIMKRSQRLNANYAINTANRIKSKSPSRRKERSLSPSYRLKRPSELNGMNGKSSAGTDGAP</sequence>
<accession>A0A7R9MM61</accession>
<evidence type="ECO:0000256" key="2">
    <source>
        <dbReference type="SAM" id="MobiDB-lite"/>
    </source>
</evidence>
<organism evidence="3">
    <name type="scientific">Oppiella nova</name>
    <dbReference type="NCBI Taxonomy" id="334625"/>
    <lineage>
        <taxon>Eukaryota</taxon>
        <taxon>Metazoa</taxon>
        <taxon>Ecdysozoa</taxon>
        <taxon>Arthropoda</taxon>
        <taxon>Chelicerata</taxon>
        <taxon>Arachnida</taxon>
        <taxon>Acari</taxon>
        <taxon>Acariformes</taxon>
        <taxon>Sarcoptiformes</taxon>
        <taxon>Oribatida</taxon>
        <taxon>Brachypylina</taxon>
        <taxon>Oppioidea</taxon>
        <taxon>Oppiidae</taxon>
        <taxon>Oppiella</taxon>
    </lineage>
</organism>